<organism evidence="1 2">
    <name type="scientific">Helianthus annuus</name>
    <name type="common">Common sunflower</name>
    <dbReference type="NCBI Taxonomy" id="4232"/>
    <lineage>
        <taxon>Eukaryota</taxon>
        <taxon>Viridiplantae</taxon>
        <taxon>Streptophyta</taxon>
        <taxon>Embryophyta</taxon>
        <taxon>Tracheophyta</taxon>
        <taxon>Spermatophyta</taxon>
        <taxon>Magnoliopsida</taxon>
        <taxon>eudicotyledons</taxon>
        <taxon>Gunneridae</taxon>
        <taxon>Pentapetalae</taxon>
        <taxon>asterids</taxon>
        <taxon>campanulids</taxon>
        <taxon>Asterales</taxon>
        <taxon>Asteraceae</taxon>
        <taxon>Asteroideae</taxon>
        <taxon>Heliantheae alliance</taxon>
        <taxon>Heliantheae</taxon>
        <taxon>Helianthus</taxon>
    </lineage>
</organism>
<name>A0A251SXN7_HELAN</name>
<dbReference type="InParanoid" id="A0A251SXN7"/>
<evidence type="ECO:0000313" key="1">
    <source>
        <dbReference type="EMBL" id="OTG03036.1"/>
    </source>
</evidence>
<gene>
    <name evidence="1" type="ORF">HannXRQ_Chr13g0419641</name>
</gene>
<dbReference type="EMBL" id="CM007902">
    <property type="protein sequence ID" value="OTG03036.1"/>
    <property type="molecule type" value="Genomic_DNA"/>
</dbReference>
<reference evidence="2" key="1">
    <citation type="journal article" date="2017" name="Nature">
        <title>The sunflower genome provides insights into oil metabolism, flowering and Asterid evolution.</title>
        <authorList>
            <person name="Badouin H."/>
            <person name="Gouzy J."/>
            <person name="Grassa C.J."/>
            <person name="Murat F."/>
            <person name="Staton S.E."/>
            <person name="Cottret L."/>
            <person name="Lelandais-Briere C."/>
            <person name="Owens G.L."/>
            <person name="Carrere S."/>
            <person name="Mayjonade B."/>
            <person name="Legrand L."/>
            <person name="Gill N."/>
            <person name="Kane N.C."/>
            <person name="Bowers J.E."/>
            <person name="Hubner S."/>
            <person name="Bellec A."/>
            <person name="Berard A."/>
            <person name="Berges H."/>
            <person name="Blanchet N."/>
            <person name="Boniface M.C."/>
            <person name="Brunel D."/>
            <person name="Catrice O."/>
            <person name="Chaidir N."/>
            <person name="Claudel C."/>
            <person name="Donnadieu C."/>
            <person name="Faraut T."/>
            <person name="Fievet G."/>
            <person name="Helmstetter N."/>
            <person name="King M."/>
            <person name="Knapp S.J."/>
            <person name="Lai Z."/>
            <person name="Le Paslier M.C."/>
            <person name="Lippi Y."/>
            <person name="Lorenzon L."/>
            <person name="Mandel J.R."/>
            <person name="Marage G."/>
            <person name="Marchand G."/>
            <person name="Marquand E."/>
            <person name="Bret-Mestries E."/>
            <person name="Morien E."/>
            <person name="Nambeesan S."/>
            <person name="Nguyen T."/>
            <person name="Pegot-Espagnet P."/>
            <person name="Pouilly N."/>
            <person name="Raftis F."/>
            <person name="Sallet E."/>
            <person name="Schiex T."/>
            <person name="Thomas J."/>
            <person name="Vandecasteele C."/>
            <person name="Vares D."/>
            <person name="Vear F."/>
            <person name="Vautrin S."/>
            <person name="Crespi M."/>
            <person name="Mangin B."/>
            <person name="Burke J.M."/>
            <person name="Salse J."/>
            <person name="Munos S."/>
            <person name="Vincourt P."/>
            <person name="Rieseberg L.H."/>
            <person name="Langlade N.B."/>
        </authorList>
    </citation>
    <scope>NUCLEOTIDE SEQUENCE [LARGE SCALE GENOMIC DNA]</scope>
    <source>
        <strain evidence="2">cv. SF193</strain>
    </source>
</reference>
<proteinExistence type="predicted"/>
<dbReference type="Proteomes" id="UP000215914">
    <property type="component" value="Chromosome 13"/>
</dbReference>
<keyword evidence="2" id="KW-1185">Reference proteome</keyword>
<dbReference type="AlphaFoldDB" id="A0A251SXN7"/>
<protein>
    <submittedName>
        <fullName evidence="1">Uncharacterized protein</fullName>
    </submittedName>
</protein>
<evidence type="ECO:0000313" key="2">
    <source>
        <dbReference type="Proteomes" id="UP000215914"/>
    </source>
</evidence>
<sequence length="59" mass="6763">MDLDTHSNNKQCLMKFKHRRRCSVPLQRVMKTHHAPAPGYLTACIQPPSNLTPLIFFGD</sequence>
<accession>A0A251SXN7</accession>